<dbReference type="EnsemblMetazoa" id="PPA15945.1">
    <property type="protein sequence ID" value="PPA15945.1"/>
    <property type="gene ID" value="WBGene00105499"/>
</dbReference>
<reference evidence="3" key="2">
    <citation type="submission" date="2022-06" db="UniProtKB">
        <authorList>
            <consortium name="EnsemblMetazoa"/>
        </authorList>
    </citation>
    <scope>IDENTIFICATION</scope>
    <source>
        <strain evidence="3">PS312</strain>
    </source>
</reference>
<evidence type="ECO:0000313" key="4">
    <source>
        <dbReference type="Proteomes" id="UP000005239"/>
    </source>
</evidence>
<feature type="region of interest" description="Disordered" evidence="1">
    <location>
        <begin position="16"/>
        <end position="39"/>
    </location>
</feature>
<dbReference type="AlphaFoldDB" id="A0A2A6BD36"/>
<evidence type="ECO:0000256" key="2">
    <source>
        <dbReference type="SAM" id="Phobius"/>
    </source>
</evidence>
<keyword evidence="2" id="KW-0812">Transmembrane</keyword>
<dbReference type="Proteomes" id="UP000005239">
    <property type="component" value="Unassembled WGS sequence"/>
</dbReference>
<reference evidence="4" key="1">
    <citation type="journal article" date="2008" name="Nat. Genet.">
        <title>The Pristionchus pacificus genome provides a unique perspective on nematode lifestyle and parasitism.</title>
        <authorList>
            <person name="Dieterich C."/>
            <person name="Clifton S.W."/>
            <person name="Schuster L.N."/>
            <person name="Chinwalla A."/>
            <person name="Delehaunty K."/>
            <person name="Dinkelacker I."/>
            <person name="Fulton L."/>
            <person name="Fulton R."/>
            <person name="Godfrey J."/>
            <person name="Minx P."/>
            <person name="Mitreva M."/>
            <person name="Roeseler W."/>
            <person name="Tian H."/>
            <person name="Witte H."/>
            <person name="Yang S.P."/>
            <person name="Wilson R.K."/>
            <person name="Sommer R.J."/>
        </authorList>
    </citation>
    <scope>NUCLEOTIDE SEQUENCE [LARGE SCALE GENOMIC DNA]</scope>
    <source>
        <strain evidence="4">PS312</strain>
    </source>
</reference>
<name>A0A2A6BD36_PRIPA</name>
<sequence length="212" mass="23129">MVSSIGEIRRLLESEPFNRHNGPTNGSPHPSQHHHVNPSDSSDPFATVVILLILGISFIIIITILICVKVCVIGMAGSDDEDDCLRLLLGELLSSLLLSTMSYMNPPYRPPNWGHPIYNNTLQEEFEWWSVKGVTMIFTCIVYAVLIGGSIFAITYLFVRVYCCGGPGASSNNRGQVADSAPVTRPLVLGLGTVVQEVRIPLAEPEIIVTPV</sequence>
<feature type="transmembrane region" description="Helical" evidence="2">
    <location>
        <begin position="45"/>
        <end position="72"/>
    </location>
</feature>
<proteinExistence type="predicted"/>
<feature type="transmembrane region" description="Helical" evidence="2">
    <location>
        <begin position="136"/>
        <end position="159"/>
    </location>
</feature>
<evidence type="ECO:0000256" key="1">
    <source>
        <dbReference type="SAM" id="MobiDB-lite"/>
    </source>
</evidence>
<keyword evidence="4" id="KW-1185">Reference proteome</keyword>
<keyword evidence="2" id="KW-0472">Membrane</keyword>
<protein>
    <submittedName>
        <fullName evidence="3">Uncharacterized protein</fullName>
    </submittedName>
</protein>
<evidence type="ECO:0000313" key="3">
    <source>
        <dbReference type="EnsemblMetazoa" id="PPA15945.1"/>
    </source>
</evidence>
<accession>A0A8R1YG82</accession>
<organism evidence="3 4">
    <name type="scientific">Pristionchus pacificus</name>
    <name type="common">Parasitic nematode worm</name>
    <dbReference type="NCBI Taxonomy" id="54126"/>
    <lineage>
        <taxon>Eukaryota</taxon>
        <taxon>Metazoa</taxon>
        <taxon>Ecdysozoa</taxon>
        <taxon>Nematoda</taxon>
        <taxon>Chromadorea</taxon>
        <taxon>Rhabditida</taxon>
        <taxon>Rhabditina</taxon>
        <taxon>Diplogasteromorpha</taxon>
        <taxon>Diplogasteroidea</taxon>
        <taxon>Neodiplogasteridae</taxon>
        <taxon>Pristionchus</taxon>
    </lineage>
</organism>
<gene>
    <name evidence="3" type="primary">WBGene00105499</name>
</gene>
<feature type="compositionally biased region" description="Polar residues" evidence="1">
    <location>
        <begin position="21"/>
        <end position="30"/>
    </location>
</feature>
<accession>A0A2A6BD36</accession>
<keyword evidence="2" id="KW-1133">Transmembrane helix</keyword>